<reference evidence="1 2" key="1">
    <citation type="submission" date="2017-11" db="EMBL/GenBank/DDBJ databases">
        <title>De-novo sequencing of pomegranate (Punica granatum L.) genome.</title>
        <authorList>
            <person name="Akparov Z."/>
            <person name="Amiraslanov A."/>
            <person name="Hajiyeva S."/>
            <person name="Abbasov M."/>
            <person name="Kaur K."/>
            <person name="Hamwieh A."/>
            <person name="Solovyev V."/>
            <person name="Salamov A."/>
            <person name="Braich B."/>
            <person name="Kosarev P."/>
            <person name="Mahmoud A."/>
            <person name="Hajiyev E."/>
            <person name="Babayeva S."/>
            <person name="Izzatullayeva V."/>
            <person name="Mammadov A."/>
            <person name="Mammadov A."/>
            <person name="Sharifova S."/>
            <person name="Ojaghi J."/>
            <person name="Eynullazada K."/>
            <person name="Bayramov B."/>
            <person name="Abdulazimova A."/>
            <person name="Shahmuradov I."/>
        </authorList>
    </citation>
    <scope>NUCLEOTIDE SEQUENCE [LARGE SCALE GENOMIC DNA]</scope>
    <source>
        <strain evidence="2">cv. AG2017</strain>
        <tissue evidence="1">Leaf</tissue>
    </source>
</reference>
<gene>
    <name evidence="1" type="ORF">CRG98_048908</name>
</gene>
<evidence type="ECO:0000313" key="2">
    <source>
        <dbReference type="Proteomes" id="UP000233551"/>
    </source>
</evidence>
<dbReference type="Proteomes" id="UP000233551">
    <property type="component" value="Unassembled WGS sequence"/>
</dbReference>
<accession>A0A2I0HG92</accession>
<sequence length="62" mass="6516">ALVAPETGAGVLDDGRWGARRRALVALVMGAGDRHGVLDDGRWGVRGWAPVTGDGDRHGRAR</sequence>
<protein>
    <submittedName>
        <fullName evidence="1">Uncharacterized protein</fullName>
    </submittedName>
</protein>
<keyword evidence="2" id="KW-1185">Reference proteome</keyword>
<dbReference type="EMBL" id="PGOL01029740">
    <property type="protein sequence ID" value="PKI26403.1"/>
    <property type="molecule type" value="Genomic_DNA"/>
</dbReference>
<feature type="non-terminal residue" evidence="1">
    <location>
        <position position="1"/>
    </location>
</feature>
<name>A0A2I0HG92_PUNGR</name>
<organism evidence="1 2">
    <name type="scientific">Punica granatum</name>
    <name type="common">Pomegranate</name>
    <dbReference type="NCBI Taxonomy" id="22663"/>
    <lineage>
        <taxon>Eukaryota</taxon>
        <taxon>Viridiplantae</taxon>
        <taxon>Streptophyta</taxon>
        <taxon>Embryophyta</taxon>
        <taxon>Tracheophyta</taxon>
        <taxon>Spermatophyta</taxon>
        <taxon>Magnoliopsida</taxon>
        <taxon>eudicotyledons</taxon>
        <taxon>Gunneridae</taxon>
        <taxon>Pentapetalae</taxon>
        <taxon>rosids</taxon>
        <taxon>malvids</taxon>
        <taxon>Myrtales</taxon>
        <taxon>Lythraceae</taxon>
        <taxon>Punica</taxon>
    </lineage>
</organism>
<proteinExistence type="predicted"/>
<comment type="caution">
    <text evidence="1">The sequence shown here is derived from an EMBL/GenBank/DDBJ whole genome shotgun (WGS) entry which is preliminary data.</text>
</comment>
<evidence type="ECO:0000313" key="1">
    <source>
        <dbReference type="EMBL" id="PKI26403.1"/>
    </source>
</evidence>
<dbReference type="AlphaFoldDB" id="A0A2I0HG92"/>